<reference evidence="3" key="1">
    <citation type="journal article" date="2020" name="Stud. Mycol.">
        <title>101 Dothideomycetes genomes: a test case for predicting lifestyles and emergence of pathogens.</title>
        <authorList>
            <person name="Haridas S."/>
            <person name="Albert R."/>
            <person name="Binder M."/>
            <person name="Bloem J."/>
            <person name="Labutti K."/>
            <person name="Salamov A."/>
            <person name="Andreopoulos B."/>
            <person name="Baker S."/>
            <person name="Barry K."/>
            <person name="Bills G."/>
            <person name="Bluhm B."/>
            <person name="Cannon C."/>
            <person name="Castanera R."/>
            <person name="Culley D."/>
            <person name="Daum C."/>
            <person name="Ezra D."/>
            <person name="Gonzalez J."/>
            <person name="Henrissat B."/>
            <person name="Kuo A."/>
            <person name="Liang C."/>
            <person name="Lipzen A."/>
            <person name="Lutzoni F."/>
            <person name="Magnuson J."/>
            <person name="Mondo S."/>
            <person name="Nolan M."/>
            <person name="Ohm R."/>
            <person name="Pangilinan J."/>
            <person name="Park H.-J."/>
            <person name="Ramirez L."/>
            <person name="Alfaro M."/>
            <person name="Sun H."/>
            <person name="Tritt A."/>
            <person name="Yoshinaga Y."/>
            <person name="Zwiers L.-H."/>
            <person name="Turgeon B."/>
            <person name="Goodwin S."/>
            <person name="Spatafora J."/>
            <person name="Crous P."/>
            <person name="Grigoriev I."/>
        </authorList>
    </citation>
    <scope>NUCLEOTIDE SEQUENCE</scope>
    <source>
        <strain evidence="3">CBS 175.79</strain>
    </source>
</reference>
<gene>
    <name evidence="3" type="ORF">BU24DRAFT_453219</name>
</gene>
<dbReference type="AlphaFoldDB" id="A0A6A5XJA3"/>
<sequence length="136" mass="15571">MQPIAHNSPNQDQRQVFGNGTADSRSGSDQDSSYPTLDLTAAEPSLEQTIRFSILLEMKKVQMDAGQWEQEAIMWQQEAVKWKMEAARLEQEVTELEHITKLNHKVDNMIRKVDRLNQAVNKLSRDIDMTQQTAMG</sequence>
<dbReference type="GeneID" id="54288643"/>
<feature type="compositionally biased region" description="Polar residues" evidence="2">
    <location>
        <begin position="1"/>
        <end position="35"/>
    </location>
</feature>
<name>A0A6A5XJA3_9PLEO</name>
<keyword evidence="4" id="KW-1185">Reference proteome</keyword>
<proteinExistence type="predicted"/>
<feature type="region of interest" description="Disordered" evidence="2">
    <location>
        <begin position="1"/>
        <end position="40"/>
    </location>
</feature>
<protein>
    <submittedName>
        <fullName evidence="3">Uncharacterized protein</fullName>
    </submittedName>
</protein>
<evidence type="ECO:0000256" key="2">
    <source>
        <dbReference type="SAM" id="MobiDB-lite"/>
    </source>
</evidence>
<dbReference type="Proteomes" id="UP000799778">
    <property type="component" value="Unassembled WGS sequence"/>
</dbReference>
<evidence type="ECO:0000256" key="1">
    <source>
        <dbReference type="SAM" id="Coils"/>
    </source>
</evidence>
<feature type="coiled-coil region" evidence="1">
    <location>
        <begin position="72"/>
        <end position="133"/>
    </location>
</feature>
<dbReference type="EMBL" id="ML978072">
    <property type="protein sequence ID" value="KAF2012911.1"/>
    <property type="molecule type" value="Genomic_DNA"/>
</dbReference>
<keyword evidence="1" id="KW-0175">Coiled coil</keyword>
<dbReference type="RefSeq" id="XP_033381250.1">
    <property type="nucleotide sequence ID" value="XM_033531246.1"/>
</dbReference>
<organism evidence="3 4">
    <name type="scientific">Aaosphaeria arxii CBS 175.79</name>
    <dbReference type="NCBI Taxonomy" id="1450172"/>
    <lineage>
        <taxon>Eukaryota</taxon>
        <taxon>Fungi</taxon>
        <taxon>Dikarya</taxon>
        <taxon>Ascomycota</taxon>
        <taxon>Pezizomycotina</taxon>
        <taxon>Dothideomycetes</taxon>
        <taxon>Pleosporomycetidae</taxon>
        <taxon>Pleosporales</taxon>
        <taxon>Pleosporales incertae sedis</taxon>
        <taxon>Aaosphaeria</taxon>
    </lineage>
</organism>
<evidence type="ECO:0000313" key="4">
    <source>
        <dbReference type="Proteomes" id="UP000799778"/>
    </source>
</evidence>
<accession>A0A6A5XJA3</accession>
<evidence type="ECO:0000313" key="3">
    <source>
        <dbReference type="EMBL" id="KAF2012911.1"/>
    </source>
</evidence>